<evidence type="ECO:0000256" key="3">
    <source>
        <dbReference type="ARBA" id="ARBA00022777"/>
    </source>
</evidence>
<feature type="domain" description="DhaK" evidence="5">
    <location>
        <begin position="12"/>
        <end position="335"/>
    </location>
</feature>
<reference evidence="6 7" key="1">
    <citation type="submission" date="2016-01" db="EMBL/GenBank/DDBJ databases">
        <authorList>
            <person name="Oliw E.H."/>
        </authorList>
    </citation>
    <scope>NUCLEOTIDE SEQUENCE [LARGE SCALE GENOMIC DNA]</scope>
    <source>
        <strain evidence="6">LMG 27134</strain>
    </source>
</reference>
<dbReference type="EMBL" id="FCOK02000021">
    <property type="protein sequence ID" value="SAL36379.1"/>
    <property type="molecule type" value="Genomic_DNA"/>
</dbReference>
<dbReference type="Gene3D" id="3.40.50.10440">
    <property type="entry name" value="Dihydroxyacetone kinase, domain 1"/>
    <property type="match status" value="1"/>
</dbReference>
<gene>
    <name evidence="6" type="ORF">AWB69_03472</name>
</gene>
<dbReference type="PROSITE" id="PS51481">
    <property type="entry name" value="DHAK"/>
    <property type="match status" value="1"/>
</dbReference>
<name>A0A158GXP6_9BURK</name>
<dbReference type="AlphaFoldDB" id="A0A158GXP6"/>
<evidence type="ECO:0000313" key="6">
    <source>
        <dbReference type="EMBL" id="SAL36379.1"/>
    </source>
</evidence>
<accession>A0A158GXP6</accession>
<dbReference type="PANTHER" id="PTHR28629:SF4">
    <property type="entry name" value="TRIOKINASE_FMN CYCLASE"/>
    <property type="match status" value="1"/>
</dbReference>
<keyword evidence="3 6" id="KW-0418">Kinase</keyword>
<dbReference type="InterPro" id="IPR004006">
    <property type="entry name" value="DhaK_dom"/>
</dbReference>
<evidence type="ECO:0000256" key="1">
    <source>
        <dbReference type="ARBA" id="ARBA00022679"/>
    </source>
</evidence>
<dbReference type="InterPro" id="IPR050861">
    <property type="entry name" value="Dihydroxyacetone_Kinase"/>
</dbReference>
<evidence type="ECO:0000313" key="7">
    <source>
        <dbReference type="Proteomes" id="UP000054683"/>
    </source>
</evidence>
<dbReference type="GO" id="GO:0019563">
    <property type="term" value="P:glycerol catabolic process"/>
    <property type="evidence" value="ECO:0007669"/>
    <property type="project" value="TreeGrafter"/>
</dbReference>
<dbReference type="Pfam" id="PF02733">
    <property type="entry name" value="Dak1"/>
    <property type="match status" value="1"/>
</dbReference>
<dbReference type="GO" id="GO:0004371">
    <property type="term" value="F:glycerone kinase activity"/>
    <property type="evidence" value="ECO:0007669"/>
    <property type="project" value="InterPro"/>
</dbReference>
<dbReference type="Gene3D" id="3.30.1180.20">
    <property type="entry name" value="Dihydroxyacetone kinase, domain 2"/>
    <property type="match status" value="1"/>
</dbReference>
<keyword evidence="1" id="KW-0808">Transferase</keyword>
<protein>
    <submittedName>
        <fullName evidence="6">Kinase</fullName>
    </submittedName>
</protein>
<keyword evidence="2" id="KW-0547">Nucleotide-binding</keyword>
<dbReference type="FunFam" id="3.40.50.10440:FF:000001">
    <property type="entry name" value="Dihydroxyacetone kinase, DhaK subunit"/>
    <property type="match status" value="1"/>
</dbReference>
<proteinExistence type="predicted"/>
<dbReference type="GO" id="GO:0005524">
    <property type="term" value="F:ATP binding"/>
    <property type="evidence" value="ECO:0007669"/>
    <property type="project" value="UniProtKB-KW"/>
</dbReference>
<dbReference type="FunFam" id="3.30.1180.20:FF:000001">
    <property type="entry name" value="Dihydroxyacetone kinase 1"/>
    <property type="match status" value="1"/>
</dbReference>
<evidence type="ECO:0000259" key="5">
    <source>
        <dbReference type="PROSITE" id="PS51481"/>
    </source>
</evidence>
<dbReference type="GO" id="GO:0005829">
    <property type="term" value="C:cytosol"/>
    <property type="evidence" value="ECO:0007669"/>
    <property type="project" value="TreeGrafter"/>
</dbReference>
<dbReference type="SUPFAM" id="SSF82549">
    <property type="entry name" value="DAK1/DegV-like"/>
    <property type="match status" value="1"/>
</dbReference>
<dbReference type="Proteomes" id="UP000054683">
    <property type="component" value="Unassembled WGS sequence"/>
</dbReference>
<organism evidence="6 7">
    <name type="scientific">Caballeronia udeis</name>
    <dbReference type="NCBI Taxonomy" id="1232866"/>
    <lineage>
        <taxon>Bacteria</taxon>
        <taxon>Pseudomonadati</taxon>
        <taxon>Pseudomonadota</taxon>
        <taxon>Betaproteobacteria</taxon>
        <taxon>Burkholderiales</taxon>
        <taxon>Burkholderiaceae</taxon>
        <taxon>Caballeronia</taxon>
    </lineage>
</organism>
<evidence type="ECO:0000256" key="2">
    <source>
        <dbReference type="ARBA" id="ARBA00022741"/>
    </source>
</evidence>
<dbReference type="PANTHER" id="PTHR28629">
    <property type="entry name" value="TRIOKINASE/FMN CYCLASE"/>
    <property type="match status" value="1"/>
</dbReference>
<sequence length="345" mass="36422">MHGAMTQKLINDGNAAVDEMLDGVIAAHGDLLQRHERAPRAIVARHGPRPGKVALVIGGGSGHEPTFLGFVGKGLADAAAIGNVFASPPPQPAVDAALATYGGAGVLFMYGNYAGDVMNFDMATELLELEGVEARTVVTTDDIASAPRDKRAQRRGVAGNVFIFKAAGAAADLMMSLDEVERVARHANARTYTLGVALAPCSLPQTRRANFEIAAGEMEIGMGIHGEPGMRREALRPADAVVDEIMDAILAEMGAARGDRVAVLVNSLGATPLMELYILNRRVAQRLAEAGLIVHRTLVGPLCTSLEMAGASITLMHLDDELQRLLDHPCQCAMYQQGAGDADDR</sequence>
<keyword evidence="4" id="KW-0067">ATP-binding</keyword>
<evidence type="ECO:0000256" key="4">
    <source>
        <dbReference type="ARBA" id="ARBA00022840"/>
    </source>
</evidence>